<protein>
    <submittedName>
        <fullName evidence="1">Kinase-like protein</fullName>
    </submittedName>
</protein>
<proteinExistence type="predicted"/>
<accession>A0ACC0D086</accession>
<gene>
    <name evidence="1" type="ORF">F4821DRAFT_278921</name>
</gene>
<organism evidence="1 2">
    <name type="scientific">Hypoxylon rubiginosum</name>
    <dbReference type="NCBI Taxonomy" id="110542"/>
    <lineage>
        <taxon>Eukaryota</taxon>
        <taxon>Fungi</taxon>
        <taxon>Dikarya</taxon>
        <taxon>Ascomycota</taxon>
        <taxon>Pezizomycotina</taxon>
        <taxon>Sordariomycetes</taxon>
        <taxon>Xylariomycetidae</taxon>
        <taxon>Xylariales</taxon>
        <taxon>Hypoxylaceae</taxon>
        <taxon>Hypoxylon</taxon>
    </lineage>
</organism>
<name>A0ACC0D086_9PEZI</name>
<dbReference type="EMBL" id="MU394319">
    <property type="protein sequence ID" value="KAI6086073.1"/>
    <property type="molecule type" value="Genomic_DNA"/>
</dbReference>
<comment type="caution">
    <text evidence="1">The sequence shown here is derived from an EMBL/GenBank/DDBJ whole genome shotgun (WGS) entry which is preliminary data.</text>
</comment>
<sequence length="498" mass="56929">MDTPIFSLRPKNNRARIITRRRENESFASPEKDELIIRANSHQFPQEICVIATMGKGKDADIFTPGYRMADPIHCAFVINWKTGIILVEDRSGGSTSLYDNSKLVYSPLNADRGYNRVVVMDNKNSYLVLGKSKATQVIFKIVFSLGLDETLKIIQRRISGASADVQRDFLWTFHGQLPQKEQKKIHHYTLVKLGSGGFGTVWKSVDIYSGDIVAVKEFVPWWTSDSLDREIDALSRFQHPFIIPLYGWYANPRSGSKGRYEMFMPVMQGTLDDLMLRTHSPKETIDIGNAVLLQMLSALDYLACMDFIHRDVKPENILFETDHLGNYVFKLTDFGVSNTIALAQSEVGTETYMAPEMRSDLPQRPKADVWSLFVTMLWVLDVKQFRSLDFKSHLEVQGFVLQNAILNSDIEYMRDMGILNRAVRASAAQMLAKYGRQDLIALGRTERAPDSNRFNAWLWRIWDGRDRWGNYMKRITTERVLRLGLLPPPEPGASPAW</sequence>
<keyword evidence="2" id="KW-1185">Reference proteome</keyword>
<evidence type="ECO:0000313" key="1">
    <source>
        <dbReference type="EMBL" id="KAI6086073.1"/>
    </source>
</evidence>
<reference evidence="1 2" key="1">
    <citation type="journal article" date="2022" name="New Phytol.">
        <title>Ecological generalism drives hyperdiversity of secondary metabolite gene clusters in xylarialean endophytes.</title>
        <authorList>
            <person name="Franco M.E.E."/>
            <person name="Wisecaver J.H."/>
            <person name="Arnold A.E."/>
            <person name="Ju Y.M."/>
            <person name="Slot J.C."/>
            <person name="Ahrendt S."/>
            <person name="Moore L.P."/>
            <person name="Eastman K.E."/>
            <person name="Scott K."/>
            <person name="Konkel Z."/>
            <person name="Mondo S.J."/>
            <person name="Kuo A."/>
            <person name="Hayes R.D."/>
            <person name="Haridas S."/>
            <person name="Andreopoulos B."/>
            <person name="Riley R."/>
            <person name="LaButti K."/>
            <person name="Pangilinan J."/>
            <person name="Lipzen A."/>
            <person name="Amirebrahimi M."/>
            <person name="Yan J."/>
            <person name="Adam C."/>
            <person name="Keymanesh K."/>
            <person name="Ng V."/>
            <person name="Louie K."/>
            <person name="Northen T."/>
            <person name="Drula E."/>
            <person name="Henrissat B."/>
            <person name="Hsieh H.M."/>
            <person name="Youens-Clark K."/>
            <person name="Lutzoni F."/>
            <person name="Miadlikowska J."/>
            <person name="Eastwood D.C."/>
            <person name="Hamelin R.C."/>
            <person name="Grigoriev I.V."/>
            <person name="U'Ren J.M."/>
        </authorList>
    </citation>
    <scope>NUCLEOTIDE SEQUENCE [LARGE SCALE GENOMIC DNA]</scope>
    <source>
        <strain evidence="1 2">ER1909</strain>
    </source>
</reference>
<evidence type="ECO:0000313" key="2">
    <source>
        <dbReference type="Proteomes" id="UP001497680"/>
    </source>
</evidence>
<dbReference type="Proteomes" id="UP001497680">
    <property type="component" value="Unassembled WGS sequence"/>
</dbReference>